<keyword evidence="3" id="KW-0479">Metal-binding</keyword>
<dbReference type="KEGG" id="ifn:GM661_14395"/>
<dbReference type="GO" id="GO:0051539">
    <property type="term" value="F:4 iron, 4 sulfur cluster binding"/>
    <property type="evidence" value="ECO:0007669"/>
    <property type="project" value="UniProtKB-KW"/>
</dbReference>
<evidence type="ECO:0000256" key="4">
    <source>
        <dbReference type="ARBA" id="ARBA00022737"/>
    </source>
</evidence>
<gene>
    <name evidence="9" type="ORF">GM661_14395</name>
</gene>
<name>A0A8A7KMJ8_9FIRM</name>
<evidence type="ECO:0000256" key="7">
    <source>
        <dbReference type="ARBA" id="ARBA00023014"/>
    </source>
</evidence>
<keyword evidence="1" id="KW-0813">Transport</keyword>
<dbReference type="PROSITE" id="PS51379">
    <property type="entry name" value="4FE4S_FER_2"/>
    <property type="match status" value="2"/>
</dbReference>
<keyword evidence="4" id="KW-0677">Repeat</keyword>
<dbReference type="PANTHER" id="PTHR43687:SF6">
    <property type="entry name" value="L-ASPARTATE SEMIALDEHYDE SULFURTRANSFERASE IRON-SULFUR SUBUNIT"/>
    <property type="match status" value="1"/>
</dbReference>
<dbReference type="Pfam" id="PF12838">
    <property type="entry name" value="Fer4_7"/>
    <property type="match status" value="1"/>
</dbReference>
<proteinExistence type="predicted"/>
<organism evidence="9 10">
    <name type="scientific">Iocasia fonsfrigidae</name>
    <dbReference type="NCBI Taxonomy" id="2682810"/>
    <lineage>
        <taxon>Bacteria</taxon>
        <taxon>Bacillati</taxon>
        <taxon>Bacillota</taxon>
        <taxon>Clostridia</taxon>
        <taxon>Halanaerobiales</taxon>
        <taxon>Halanaerobiaceae</taxon>
        <taxon>Iocasia</taxon>
    </lineage>
</organism>
<evidence type="ECO:0000259" key="8">
    <source>
        <dbReference type="PROSITE" id="PS51379"/>
    </source>
</evidence>
<evidence type="ECO:0000256" key="2">
    <source>
        <dbReference type="ARBA" id="ARBA00022485"/>
    </source>
</evidence>
<feature type="domain" description="4Fe-4S ferredoxin-type" evidence="8">
    <location>
        <begin position="37"/>
        <end position="67"/>
    </location>
</feature>
<dbReference type="InterPro" id="IPR050572">
    <property type="entry name" value="Fe-S_Ferredoxin"/>
</dbReference>
<dbReference type="InterPro" id="IPR017896">
    <property type="entry name" value="4Fe4S_Fe-S-bd"/>
</dbReference>
<dbReference type="SUPFAM" id="SSF54862">
    <property type="entry name" value="4Fe-4S ferredoxins"/>
    <property type="match status" value="1"/>
</dbReference>
<evidence type="ECO:0000256" key="3">
    <source>
        <dbReference type="ARBA" id="ARBA00022723"/>
    </source>
</evidence>
<evidence type="ECO:0000256" key="6">
    <source>
        <dbReference type="ARBA" id="ARBA00023004"/>
    </source>
</evidence>
<dbReference type="EMBL" id="CP046640">
    <property type="protein sequence ID" value="QTL99062.1"/>
    <property type="molecule type" value="Genomic_DNA"/>
</dbReference>
<evidence type="ECO:0000313" key="10">
    <source>
        <dbReference type="Proteomes" id="UP000665020"/>
    </source>
</evidence>
<dbReference type="Proteomes" id="UP000665020">
    <property type="component" value="Chromosome"/>
</dbReference>
<dbReference type="PROSITE" id="PS00198">
    <property type="entry name" value="4FE4S_FER_1"/>
    <property type="match status" value="1"/>
</dbReference>
<keyword evidence="7" id="KW-0411">Iron-sulfur</keyword>
<dbReference type="Gene3D" id="3.30.70.20">
    <property type="match status" value="1"/>
</dbReference>
<dbReference type="RefSeq" id="WP_230867459.1">
    <property type="nucleotide sequence ID" value="NZ_CP046640.1"/>
</dbReference>
<feature type="domain" description="4Fe-4S ferredoxin-type" evidence="8">
    <location>
        <begin position="1"/>
        <end position="35"/>
    </location>
</feature>
<dbReference type="PANTHER" id="PTHR43687">
    <property type="entry name" value="ADENYLYLSULFATE REDUCTASE, BETA SUBUNIT"/>
    <property type="match status" value="1"/>
</dbReference>
<protein>
    <submittedName>
        <fullName evidence="9">4Fe-4S dicluster domain-containing protein</fullName>
    </submittedName>
</protein>
<sequence>MSIKIDYELCSGCGTQDEPPCIKYCPGDLIAVDSEKEKPYIRSERDCWDCMVCVKACPFNALETRLPYQLASYKASLKPQVYQGRIVWQLKDARGKEEVFELKTSG</sequence>
<keyword evidence="5" id="KW-0249">Electron transport</keyword>
<dbReference type="AlphaFoldDB" id="A0A8A7KMJ8"/>
<evidence type="ECO:0000313" key="9">
    <source>
        <dbReference type="EMBL" id="QTL99062.1"/>
    </source>
</evidence>
<evidence type="ECO:0000256" key="1">
    <source>
        <dbReference type="ARBA" id="ARBA00022448"/>
    </source>
</evidence>
<keyword evidence="10" id="KW-1185">Reference proteome</keyword>
<evidence type="ECO:0000256" key="5">
    <source>
        <dbReference type="ARBA" id="ARBA00022982"/>
    </source>
</evidence>
<keyword evidence="2" id="KW-0004">4Fe-4S</keyword>
<accession>A0A8A7KMJ8</accession>
<dbReference type="GO" id="GO:0046872">
    <property type="term" value="F:metal ion binding"/>
    <property type="evidence" value="ECO:0007669"/>
    <property type="project" value="UniProtKB-KW"/>
</dbReference>
<reference evidence="9" key="1">
    <citation type="submission" date="2019-12" db="EMBL/GenBank/DDBJ databases">
        <authorList>
            <person name="zhang j."/>
            <person name="sun C.M."/>
        </authorList>
    </citation>
    <scope>NUCLEOTIDE SEQUENCE</scope>
    <source>
        <strain evidence="9">NS-1</strain>
    </source>
</reference>
<dbReference type="InterPro" id="IPR017900">
    <property type="entry name" value="4Fe4S_Fe_S_CS"/>
</dbReference>
<keyword evidence="6" id="KW-0408">Iron</keyword>